<evidence type="ECO:0000256" key="3">
    <source>
        <dbReference type="ARBA" id="ARBA00022692"/>
    </source>
</evidence>
<feature type="transmembrane region" description="Helical" evidence="8">
    <location>
        <begin position="62"/>
        <end position="87"/>
    </location>
</feature>
<name>A0A3P8RS07_AMPPE</name>
<feature type="transmembrane region" description="Helical" evidence="8">
    <location>
        <begin position="130"/>
        <end position="149"/>
    </location>
</feature>
<accession>A0A3P8RS07</accession>
<comment type="similarity">
    <text evidence="2">Belongs to the OB-RGRP/VPS55 family.</text>
</comment>
<keyword evidence="5 8" id="KW-0472">Membrane</keyword>
<evidence type="ECO:0000256" key="2">
    <source>
        <dbReference type="ARBA" id="ARBA00005645"/>
    </source>
</evidence>
<dbReference type="PANTHER" id="PTHR12050:SF4">
    <property type="entry name" value="LEPTIN RECEPTOR OVERLAPPING TRANSCRIPT-LIKE 1"/>
    <property type="match status" value="1"/>
</dbReference>
<dbReference type="STRING" id="161767.ENSAPEP00000002009"/>
<reference evidence="9" key="2">
    <citation type="submission" date="2025-08" db="UniProtKB">
        <authorList>
            <consortium name="Ensembl"/>
        </authorList>
    </citation>
    <scope>IDENTIFICATION</scope>
</reference>
<keyword evidence="4 8" id="KW-1133">Transmembrane helix</keyword>
<dbReference type="GO" id="GO:0005768">
    <property type="term" value="C:endosome"/>
    <property type="evidence" value="ECO:0007669"/>
    <property type="project" value="TreeGrafter"/>
</dbReference>
<dbReference type="Ensembl" id="ENSAPET00000002056.1">
    <property type="protein sequence ID" value="ENSAPEP00000002009.1"/>
    <property type="gene ID" value="ENSAPEG00000001486.1"/>
</dbReference>
<comment type="function">
    <text evidence="6">Negatively regulates growth hormone (GH) receptor cell surface expression in liver. May play a role in liver resistance to GH during periods of reduced nutrient availability.</text>
</comment>
<comment type="subcellular location">
    <subcellularLocation>
        <location evidence="1">Membrane</location>
        <topology evidence="1">Multi-pass membrane protein</topology>
    </subcellularLocation>
</comment>
<keyword evidence="10" id="KW-1185">Reference proteome</keyword>
<keyword evidence="3 8" id="KW-0812">Transmembrane</keyword>
<dbReference type="GO" id="GO:0032511">
    <property type="term" value="P:late endosome to vacuole transport via multivesicular body sorting pathway"/>
    <property type="evidence" value="ECO:0007669"/>
    <property type="project" value="TreeGrafter"/>
</dbReference>
<dbReference type="Proteomes" id="UP000265080">
    <property type="component" value="Chromosome 13"/>
</dbReference>
<sequence length="192" mass="21450">MQLRNNLNIIEALSKICVHIKKHIWIDINFKISMLPSRDHRIVASSSENTNSVLLLHPSVHFTASFIITACGCLCLVHFPVSLSLFFPSLCSKYWPLFLLFFYILSPIPYCISRRVVDDTDSASNACKELAIFLTTGIVISAFGLPIVFARADVIAWGACALVLTGNVVIFGTILGFFLVFGSNDDFSWQQW</sequence>
<dbReference type="PANTHER" id="PTHR12050">
    <property type="entry name" value="LEPTIN RECEPTOR-RELATED"/>
    <property type="match status" value="1"/>
</dbReference>
<feature type="transmembrane region" description="Helical" evidence="8">
    <location>
        <begin position="156"/>
        <end position="182"/>
    </location>
</feature>
<feature type="transmembrane region" description="Helical" evidence="8">
    <location>
        <begin position="94"/>
        <end position="110"/>
    </location>
</feature>
<proteinExistence type="inferred from homology"/>
<evidence type="ECO:0000256" key="6">
    <source>
        <dbReference type="ARBA" id="ARBA00037298"/>
    </source>
</evidence>
<dbReference type="InterPro" id="IPR007262">
    <property type="entry name" value="Vps55/LEPROT"/>
</dbReference>
<dbReference type="GO" id="GO:0016020">
    <property type="term" value="C:membrane"/>
    <property type="evidence" value="ECO:0007669"/>
    <property type="project" value="UniProtKB-SubCell"/>
</dbReference>
<reference evidence="9" key="3">
    <citation type="submission" date="2025-09" db="UniProtKB">
        <authorList>
            <consortium name="Ensembl"/>
        </authorList>
    </citation>
    <scope>IDENTIFICATION</scope>
</reference>
<dbReference type="AlphaFoldDB" id="A0A3P8RS07"/>
<evidence type="ECO:0000256" key="8">
    <source>
        <dbReference type="SAM" id="Phobius"/>
    </source>
</evidence>
<evidence type="ECO:0000256" key="5">
    <source>
        <dbReference type="ARBA" id="ARBA00023136"/>
    </source>
</evidence>
<dbReference type="Pfam" id="PF04133">
    <property type="entry name" value="Vps55"/>
    <property type="match status" value="1"/>
</dbReference>
<dbReference type="GeneTree" id="ENSGT00390000006503"/>
<protein>
    <recommendedName>
        <fullName evidence="7">Leptin receptor overlapping transcript-like 1</fullName>
    </recommendedName>
</protein>
<evidence type="ECO:0000313" key="9">
    <source>
        <dbReference type="Ensembl" id="ENSAPEP00000002009.1"/>
    </source>
</evidence>
<evidence type="ECO:0000256" key="1">
    <source>
        <dbReference type="ARBA" id="ARBA00004141"/>
    </source>
</evidence>
<dbReference type="GO" id="GO:0060400">
    <property type="term" value="P:negative regulation of growth hormone receptor signaling pathway"/>
    <property type="evidence" value="ECO:0007669"/>
    <property type="project" value="TreeGrafter"/>
</dbReference>
<evidence type="ECO:0000256" key="7">
    <source>
        <dbReference type="ARBA" id="ARBA00040108"/>
    </source>
</evidence>
<reference evidence="9 10" key="1">
    <citation type="submission" date="2018-03" db="EMBL/GenBank/DDBJ databases">
        <title>Finding Nemo's genes: A chromosome-scale reference assembly of the genome of the orange clownfish Amphiprion percula.</title>
        <authorList>
            <person name="Lehmann R."/>
        </authorList>
    </citation>
    <scope>NUCLEOTIDE SEQUENCE</scope>
</reference>
<organism evidence="9 10">
    <name type="scientific">Amphiprion percula</name>
    <name type="common">Orange clownfish</name>
    <name type="synonym">Lutjanus percula</name>
    <dbReference type="NCBI Taxonomy" id="161767"/>
    <lineage>
        <taxon>Eukaryota</taxon>
        <taxon>Metazoa</taxon>
        <taxon>Chordata</taxon>
        <taxon>Craniata</taxon>
        <taxon>Vertebrata</taxon>
        <taxon>Euteleostomi</taxon>
        <taxon>Actinopterygii</taxon>
        <taxon>Neopterygii</taxon>
        <taxon>Teleostei</taxon>
        <taxon>Neoteleostei</taxon>
        <taxon>Acanthomorphata</taxon>
        <taxon>Ovalentaria</taxon>
        <taxon>Pomacentridae</taxon>
        <taxon>Amphiprion</taxon>
    </lineage>
</organism>
<evidence type="ECO:0000256" key="4">
    <source>
        <dbReference type="ARBA" id="ARBA00022989"/>
    </source>
</evidence>
<evidence type="ECO:0000313" key="10">
    <source>
        <dbReference type="Proteomes" id="UP000265080"/>
    </source>
</evidence>